<dbReference type="Pfam" id="PF02042">
    <property type="entry name" value="RWP-RK"/>
    <property type="match status" value="1"/>
</dbReference>
<dbReference type="Proteomes" id="UP000639772">
    <property type="component" value="Chromosome 1"/>
</dbReference>
<keyword evidence="9" id="KW-1185">Reference proteome</keyword>
<keyword evidence="1" id="KW-0805">Transcription regulation</keyword>
<evidence type="ECO:0000256" key="5">
    <source>
        <dbReference type="SAM" id="MobiDB-lite"/>
    </source>
</evidence>
<evidence type="ECO:0000256" key="3">
    <source>
        <dbReference type="ARBA" id="ARBA00023163"/>
    </source>
</evidence>
<dbReference type="PANTHER" id="PTHR48460:SF1">
    <property type="entry name" value="RWP-RK DOMAIN-CONTAINING PROTEIN"/>
    <property type="match status" value="1"/>
</dbReference>
<dbReference type="Proteomes" id="UP000636800">
    <property type="component" value="Chromosome 1"/>
</dbReference>
<accession>A0A835VNC7</accession>
<dbReference type="EMBL" id="JADCNM010000001">
    <property type="protein sequence ID" value="KAG0503440.1"/>
    <property type="molecule type" value="Genomic_DNA"/>
</dbReference>
<evidence type="ECO:0000256" key="1">
    <source>
        <dbReference type="ARBA" id="ARBA00023015"/>
    </source>
</evidence>
<organism evidence="8 10">
    <name type="scientific">Vanilla planifolia</name>
    <name type="common">Vanilla</name>
    <dbReference type="NCBI Taxonomy" id="51239"/>
    <lineage>
        <taxon>Eukaryota</taxon>
        <taxon>Viridiplantae</taxon>
        <taxon>Streptophyta</taxon>
        <taxon>Embryophyta</taxon>
        <taxon>Tracheophyta</taxon>
        <taxon>Spermatophyta</taxon>
        <taxon>Magnoliopsida</taxon>
        <taxon>Liliopsida</taxon>
        <taxon>Asparagales</taxon>
        <taxon>Orchidaceae</taxon>
        <taxon>Vanilloideae</taxon>
        <taxon>Vanilleae</taxon>
        <taxon>Vanilla</taxon>
    </lineage>
</organism>
<reference evidence="9 10" key="1">
    <citation type="journal article" date="2020" name="Nat. Food">
        <title>A phased Vanilla planifolia genome enables genetic improvement of flavour and production.</title>
        <authorList>
            <person name="Hasing T."/>
            <person name="Tang H."/>
            <person name="Brym M."/>
            <person name="Khazi F."/>
            <person name="Huang T."/>
            <person name="Chambers A.H."/>
        </authorList>
    </citation>
    <scope>NUCLEOTIDE SEQUENCE [LARGE SCALE GENOMIC DNA]</scope>
    <source>
        <tissue evidence="8">Leaf</tissue>
    </source>
</reference>
<gene>
    <name evidence="8" type="ORF">HPP92_003512</name>
    <name evidence="7" type="ORF">HPP92_003909</name>
</gene>
<dbReference type="AlphaFoldDB" id="A0A835VNC7"/>
<keyword evidence="3" id="KW-0804">Transcription</keyword>
<feature type="region of interest" description="Disordered" evidence="5">
    <location>
        <begin position="188"/>
        <end position="216"/>
    </location>
</feature>
<feature type="compositionally biased region" description="Basic and acidic residues" evidence="5">
    <location>
        <begin position="16"/>
        <end position="25"/>
    </location>
</feature>
<name>A0A835VNC7_VANPL</name>
<evidence type="ECO:0000313" key="9">
    <source>
        <dbReference type="Proteomes" id="UP000636800"/>
    </source>
</evidence>
<protein>
    <recommendedName>
        <fullName evidence="6">RWP-RK domain-containing protein</fullName>
    </recommendedName>
</protein>
<keyword evidence="4" id="KW-0539">Nucleus</keyword>
<evidence type="ECO:0000313" key="10">
    <source>
        <dbReference type="Proteomes" id="UP000639772"/>
    </source>
</evidence>
<feature type="domain" description="RWP-RK" evidence="6">
    <location>
        <begin position="20"/>
        <end position="106"/>
    </location>
</feature>
<dbReference type="PANTHER" id="PTHR48460">
    <property type="entry name" value="RWP-RK DOMAIN-CONTAINING PROTEIN"/>
    <property type="match status" value="1"/>
</dbReference>
<dbReference type="OrthoDB" id="6270329at2759"/>
<comment type="caution">
    <text evidence="8">The sequence shown here is derived from an EMBL/GenBank/DDBJ whole genome shotgun (WGS) entry which is preliminary data.</text>
</comment>
<evidence type="ECO:0000313" key="7">
    <source>
        <dbReference type="EMBL" id="KAG0499218.1"/>
    </source>
</evidence>
<dbReference type="PROSITE" id="PS51519">
    <property type="entry name" value="RWP_RK"/>
    <property type="match status" value="1"/>
</dbReference>
<evidence type="ECO:0000256" key="2">
    <source>
        <dbReference type="ARBA" id="ARBA00023125"/>
    </source>
</evidence>
<proteinExistence type="predicted"/>
<evidence type="ECO:0000259" key="6">
    <source>
        <dbReference type="PROSITE" id="PS51519"/>
    </source>
</evidence>
<evidence type="ECO:0000256" key="4">
    <source>
        <dbReference type="ARBA" id="ARBA00023242"/>
    </source>
</evidence>
<dbReference type="InterPro" id="IPR003035">
    <property type="entry name" value="RWP-RK_dom"/>
</dbReference>
<sequence>MPLSARAAEPSTSRRPLGEQEKPESGRGAFPALPHGKPSLEDITKLFSLPIAEAASILGVSDSVLKRICRENGIVRWPYRKFISGKPVEYIKRDVVCEKNKGVDGSLAKESIHVSTCTTSTSTSLATYRNPMAGQALSTQGNRFIQYGWCGIPQPIQPKNISTYMDEFECGFPSDGLSSVALKWWGNGDGEASVTPPPPPQSADDKQEELEPAVGSNIENDPSASLWLLRKRSAECGRQALKNGFCIGWDSSCLTKRKKLLLSRVFEASVFNQWKDDNNL</sequence>
<dbReference type="EMBL" id="JADCNL010000001">
    <property type="protein sequence ID" value="KAG0499218.1"/>
    <property type="molecule type" value="Genomic_DNA"/>
</dbReference>
<dbReference type="GO" id="GO:0003677">
    <property type="term" value="F:DNA binding"/>
    <property type="evidence" value="ECO:0007669"/>
    <property type="project" value="UniProtKB-KW"/>
</dbReference>
<feature type="region of interest" description="Disordered" evidence="5">
    <location>
        <begin position="1"/>
        <end position="35"/>
    </location>
</feature>
<keyword evidence="2" id="KW-0238">DNA-binding</keyword>
<evidence type="ECO:0000313" key="8">
    <source>
        <dbReference type="EMBL" id="KAG0503440.1"/>
    </source>
</evidence>